<gene>
    <name evidence="1" type="ORF">KIN13_18490</name>
</gene>
<dbReference type="EMBL" id="JAHBND010000767">
    <property type="protein sequence ID" value="MBS7675398.1"/>
    <property type="molecule type" value="Genomic_DNA"/>
</dbReference>
<dbReference type="NCBIfam" id="NF041952">
    <property type="entry name" value="super_attC_Vc_1"/>
    <property type="match status" value="1"/>
</dbReference>
<evidence type="ECO:0000313" key="1">
    <source>
        <dbReference type="EMBL" id="MBS7675398.1"/>
    </source>
</evidence>
<proteinExistence type="predicted"/>
<comment type="caution">
    <text evidence="1">The sequence shown here is derived from an EMBL/GenBank/DDBJ whole genome shotgun (WGS) entry which is preliminary data.</text>
</comment>
<accession>A0AAW4KSA4</accession>
<dbReference type="RefSeq" id="WP_000255434.1">
    <property type="nucleotide sequence ID" value="NZ_AP024554.1"/>
</dbReference>
<dbReference type="Proteomes" id="UP001196338">
    <property type="component" value="Unassembled WGS sequence"/>
</dbReference>
<sequence>MVSVVVFEFSGMRCQPLRRALSALTMGEYVSLGNREEVWSSAWNAYYDAYYYEIMISSLGQRWELLDTISKVLIALTASGSAIAGWELWGKDGYKVVWLALAGGASLLSIVHAALQVQQKLEFHTKLASNFTNLRIELETFREQMGIFPEFDVTEFNKEFLKLKAKLKLNTSNYKPDVLATSGLQIKSQNRLNQRLGI</sequence>
<name>A0AAW4KSA4_VIBCL</name>
<dbReference type="PANTHER" id="PTHR37103">
    <property type="entry name" value="PUTATIVE-RELATED"/>
    <property type="match status" value="1"/>
</dbReference>
<dbReference type="AntiFam" id="ANF00278">
    <property type="entry name" value="Spurious ORF motif from attC repeats"/>
</dbReference>
<reference evidence="1" key="2">
    <citation type="submission" date="2023-08" db="EMBL/GenBank/DDBJ databases">
        <title>Vibrio cholerae Outbreaks in Tanzania Exemplify Founder Flush: Simultaneous Increases in Population Size and Genetic Diversity.</title>
        <authorList>
            <person name="Debes A.K."/>
            <person name="Mohammed A."/>
            <person name="Maseke I."/>
            <person name="Almeida M."/>
            <person name="Li S."/>
            <person name="Matimba H."/>
            <person name="Joachim A."/>
            <person name="Mizinduko M."/>
            <person name="Nyanga S."/>
            <person name="Kelly M."/>
            <person name="Kachwamba Y."/>
            <person name="Schaffer A.M."/>
            <person name="Nyanga A.S."/>
            <person name="Mghamba J."/>
            <person name="Mosha F.S."/>
            <person name="Sack D.A."/>
            <person name="Stine O.C."/>
        </authorList>
    </citation>
    <scope>NUCLEOTIDE SEQUENCE</scope>
    <source>
        <strain evidence="1">TDS0091212</strain>
    </source>
</reference>
<evidence type="ECO:0000313" key="2">
    <source>
        <dbReference type="Proteomes" id="UP001196338"/>
    </source>
</evidence>
<organism evidence="1 2">
    <name type="scientific">Vibrio cholerae</name>
    <dbReference type="NCBI Taxonomy" id="666"/>
    <lineage>
        <taxon>Bacteria</taxon>
        <taxon>Pseudomonadati</taxon>
        <taxon>Pseudomonadota</taxon>
        <taxon>Gammaproteobacteria</taxon>
        <taxon>Vibrionales</taxon>
        <taxon>Vibrionaceae</taxon>
        <taxon>Vibrio</taxon>
    </lineage>
</organism>
<dbReference type="AlphaFoldDB" id="A0AAW4KSA4"/>
<dbReference type="KEGG" id="vcq:EN18_00445"/>
<protein>
    <recommendedName>
        <fullName evidence="3">SLATT domain-containing protein</fullName>
    </recommendedName>
</protein>
<evidence type="ECO:0008006" key="3">
    <source>
        <dbReference type="Google" id="ProtNLM"/>
    </source>
</evidence>
<dbReference type="PANTHER" id="PTHR37103:SF1">
    <property type="entry name" value="DUF6602 DOMAIN-CONTAINING PROTEIN"/>
    <property type="match status" value="1"/>
</dbReference>
<reference evidence="1" key="1">
    <citation type="submission" date="2021-05" db="EMBL/GenBank/DDBJ databases">
        <authorList>
            <person name="Stine C."/>
        </authorList>
    </citation>
    <scope>NUCLEOTIDE SEQUENCE</scope>
    <source>
        <strain evidence="1">TDS0091212</strain>
    </source>
</reference>